<organism evidence="2 3">
    <name type="scientific">Rurimicrobium arvi</name>
    <dbReference type="NCBI Taxonomy" id="2049916"/>
    <lineage>
        <taxon>Bacteria</taxon>
        <taxon>Pseudomonadati</taxon>
        <taxon>Bacteroidota</taxon>
        <taxon>Chitinophagia</taxon>
        <taxon>Chitinophagales</taxon>
        <taxon>Chitinophagaceae</taxon>
        <taxon>Rurimicrobium</taxon>
    </lineage>
</organism>
<dbReference type="EMBL" id="BAABEZ010000022">
    <property type="protein sequence ID" value="GAA4456788.1"/>
    <property type="molecule type" value="Genomic_DNA"/>
</dbReference>
<dbReference type="NCBIfam" id="NF038128">
    <property type="entry name" value="choice_anch_J"/>
    <property type="match status" value="1"/>
</dbReference>
<protein>
    <recommendedName>
        <fullName evidence="4">T9SS type A sorting domain-containing protein</fullName>
    </recommendedName>
</protein>
<dbReference type="Gene3D" id="2.60.120.200">
    <property type="match status" value="1"/>
</dbReference>
<accession>A0ABP8MYZ4</accession>
<keyword evidence="1" id="KW-0732">Signal</keyword>
<feature type="signal peptide" evidence="1">
    <location>
        <begin position="1"/>
        <end position="18"/>
    </location>
</feature>
<reference evidence="3" key="1">
    <citation type="journal article" date="2019" name="Int. J. Syst. Evol. Microbiol.">
        <title>The Global Catalogue of Microorganisms (GCM) 10K type strain sequencing project: providing services to taxonomists for standard genome sequencing and annotation.</title>
        <authorList>
            <consortium name="The Broad Institute Genomics Platform"/>
            <consortium name="The Broad Institute Genome Sequencing Center for Infectious Disease"/>
            <person name="Wu L."/>
            <person name="Ma J."/>
        </authorList>
    </citation>
    <scope>NUCLEOTIDE SEQUENCE [LARGE SCALE GENOMIC DNA]</scope>
    <source>
        <strain evidence="3">JCM 31921</strain>
    </source>
</reference>
<sequence length="272" mass="30035">MNKTLSLIAVCASLGAQAQTTPLPYFTGFEDPMTTIDWKPIRKGDTSPYYLWTVDNAPYAGNHALFHGYPVGGSSVTDDWLVSPAFSLPDGGKIDSIRHQFSGFGVPGSGDTVAFYLLTGNPDPALASSVTLLYDFRDTRYVADRVWNKTGNITIPPVTGDAYIAFRYHTVNNWLDVRFDNLAISSSTPTAIRDGYRAGEDFTVFPLPANQSLHIRSSVSFTRMELYDISGRNILRQRFEPVADLSRIPSGSYMLVLTDEQQKKGVVSITKQ</sequence>
<dbReference type="Proteomes" id="UP001501410">
    <property type="component" value="Unassembled WGS sequence"/>
</dbReference>
<keyword evidence="3" id="KW-1185">Reference proteome</keyword>
<evidence type="ECO:0000313" key="2">
    <source>
        <dbReference type="EMBL" id="GAA4456788.1"/>
    </source>
</evidence>
<evidence type="ECO:0008006" key="4">
    <source>
        <dbReference type="Google" id="ProtNLM"/>
    </source>
</evidence>
<feature type="chain" id="PRO_5046498419" description="T9SS type A sorting domain-containing protein" evidence="1">
    <location>
        <begin position="19"/>
        <end position="272"/>
    </location>
</feature>
<proteinExistence type="predicted"/>
<evidence type="ECO:0000313" key="3">
    <source>
        <dbReference type="Proteomes" id="UP001501410"/>
    </source>
</evidence>
<gene>
    <name evidence="2" type="ORF">GCM10023092_22570</name>
</gene>
<dbReference type="RefSeq" id="WP_344827020.1">
    <property type="nucleotide sequence ID" value="NZ_BAABEZ010000022.1"/>
</dbReference>
<comment type="caution">
    <text evidence="2">The sequence shown here is derived from an EMBL/GenBank/DDBJ whole genome shotgun (WGS) entry which is preliminary data.</text>
</comment>
<name>A0ABP8MYZ4_9BACT</name>
<evidence type="ECO:0000256" key="1">
    <source>
        <dbReference type="SAM" id="SignalP"/>
    </source>
</evidence>